<dbReference type="PANTHER" id="PTHR43179:SF7">
    <property type="entry name" value="RHAMNOSYLTRANSFERASE WBBL"/>
    <property type="match status" value="1"/>
</dbReference>
<dbReference type="EMBL" id="SNWM01000003">
    <property type="protein sequence ID" value="TDO21972.1"/>
    <property type="molecule type" value="Genomic_DNA"/>
</dbReference>
<reference evidence="2 3" key="1">
    <citation type="submission" date="2019-03" db="EMBL/GenBank/DDBJ databases">
        <title>Genomic Encyclopedia of Archaeal and Bacterial Type Strains, Phase II (KMG-II): from individual species to whole genera.</title>
        <authorList>
            <person name="Goeker M."/>
        </authorList>
    </citation>
    <scope>NUCLEOTIDE SEQUENCE [LARGE SCALE GENOMIC DNA]</scope>
    <source>
        <strain evidence="2 3">DSM 19034</strain>
    </source>
</reference>
<dbReference type="OrthoDB" id="9771846at2"/>
<name>A0A4R6IIZ7_9SPHI</name>
<dbReference type="Proteomes" id="UP000295499">
    <property type="component" value="Unassembled WGS sequence"/>
</dbReference>
<dbReference type="Pfam" id="PF00535">
    <property type="entry name" value="Glycos_transf_2"/>
    <property type="match status" value="1"/>
</dbReference>
<gene>
    <name evidence="2" type="ORF">CLV32_3081</name>
</gene>
<accession>A0A4R6IIZ7</accession>
<dbReference type="Gene3D" id="3.90.550.10">
    <property type="entry name" value="Spore Coat Polysaccharide Biosynthesis Protein SpsA, Chain A"/>
    <property type="match status" value="1"/>
</dbReference>
<evidence type="ECO:0000313" key="2">
    <source>
        <dbReference type="EMBL" id="TDO21972.1"/>
    </source>
</evidence>
<dbReference type="PANTHER" id="PTHR43179">
    <property type="entry name" value="RHAMNOSYLTRANSFERASE WBBL"/>
    <property type="match status" value="1"/>
</dbReference>
<dbReference type="RefSeq" id="WP_133556904.1">
    <property type="nucleotide sequence ID" value="NZ_SNWM01000003.1"/>
</dbReference>
<comment type="caution">
    <text evidence="2">The sequence shown here is derived from an EMBL/GenBank/DDBJ whole genome shotgun (WGS) entry which is preliminary data.</text>
</comment>
<dbReference type="CDD" id="cd04186">
    <property type="entry name" value="GT_2_like_c"/>
    <property type="match status" value="1"/>
</dbReference>
<dbReference type="AlphaFoldDB" id="A0A4R6IIZ7"/>
<protein>
    <recommendedName>
        <fullName evidence="1">Glycosyltransferase 2-like domain-containing protein</fullName>
    </recommendedName>
</protein>
<evidence type="ECO:0000259" key="1">
    <source>
        <dbReference type="Pfam" id="PF00535"/>
    </source>
</evidence>
<keyword evidence="3" id="KW-1185">Reference proteome</keyword>
<dbReference type="InterPro" id="IPR001173">
    <property type="entry name" value="Glyco_trans_2-like"/>
</dbReference>
<dbReference type="InterPro" id="IPR029044">
    <property type="entry name" value="Nucleotide-diphossugar_trans"/>
</dbReference>
<dbReference type="SUPFAM" id="SSF53448">
    <property type="entry name" value="Nucleotide-diphospho-sugar transferases"/>
    <property type="match status" value="1"/>
</dbReference>
<proteinExistence type="predicted"/>
<evidence type="ECO:0000313" key="3">
    <source>
        <dbReference type="Proteomes" id="UP000295499"/>
    </source>
</evidence>
<organism evidence="2 3">
    <name type="scientific">Pedobacter duraquae</name>
    <dbReference type="NCBI Taxonomy" id="425511"/>
    <lineage>
        <taxon>Bacteria</taxon>
        <taxon>Pseudomonadati</taxon>
        <taxon>Bacteroidota</taxon>
        <taxon>Sphingobacteriia</taxon>
        <taxon>Sphingobacteriales</taxon>
        <taxon>Sphingobacteriaceae</taxon>
        <taxon>Pedobacter</taxon>
    </lineage>
</organism>
<sequence length="291" mass="33649">MTVSIIIVNYKTCSLVIDAIKSVRLKTLGVTYEIIVVDNNSEDSSERLLYEEFSNEVIYIALTENIGFGRANNKGIEIAIGRNIFLLNPDTLLTNDAVTILSNYLDNNPNVGAVGANLYNEDHSFQPSFSRIYPSIQYELSNLFHLLFFFDRDNINTSENPKNVKTVVGAAMMISKNVLNKVGGFNPEFFMYEEENELCYRIKKSGYQIMNVPEAKVIHLDGKSFAFSEQRTIRRLEGLRVLYRLTYSEFYCDTLKIVEYLTITSRLLLFKLIKNESKIKFWSFMYNNRKW</sequence>
<feature type="domain" description="Glycosyltransferase 2-like" evidence="1">
    <location>
        <begin position="4"/>
        <end position="182"/>
    </location>
</feature>